<name>A0A8J3FW78_9PSEU</name>
<dbReference type="InterPro" id="IPR023346">
    <property type="entry name" value="Lysozyme-like_dom_sf"/>
</dbReference>
<dbReference type="Pfam" id="PF13406">
    <property type="entry name" value="SLT_2"/>
    <property type="match status" value="1"/>
</dbReference>
<keyword evidence="2" id="KW-0812">Transmembrane</keyword>
<dbReference type="InterPro" id="IPR043426">
    <property type="entry name" value="MltB-like"/>
</dbReference>
<comment type="caution">
    <text evidence="4">The sequence shown here is derived from an EMBL/GenBank/DDBJ whole genome shotgun (WGS) entry which is preliminary data.</text>
</comment>
<dbReference type="Proteomes" id="UP000637578">
    <property type="component" value="Unassembled WGS sequence"/>
</dbReference>
<dbReference type="CDD" id="cd13399">
    <property type="entry name" value="Slt35-like"/>
    <property type="match status" value="1"/>
</dbReference>
<dbReference type="PANTHER" id="PTHR30163:SF8">
    <property type="entry name" value="LYTIC MUREIN TRANSGLYCOSYLASE"/>
    <property type="match status" value="1"/>
</dbReference>
<proteinExistence type="predicted"/>
<keyword evidence="2" id="KW-1133">Transmembrane helix</keyword>
<gene>
    <name evidence="4" type="ORF">GCM10012275_51740</name>
</gene>
<evidence type="ECO:0000256" key="2">
    <source>
        <dbReference type="SAM" id="Phobius"/>
    </source>
</evidence>
<evidence type="ECO:0000256" key="1">
    <source>
        <dbReference type="SAM" id="MobiDB-lite"/>
    </source>
</evidence>
<protein>
    <recommendedName>
        <fullName evidence="3">Transglycosylase SLT domain-containing protein</fullName>
    </recommendedName>
</protein>
<dbReference type="SUPFAM" id="SSF53955">
    <property type="entry name" value="Lysozyme-like"/>
    <property type="match status" value="1"/>
</dbReference>
<reference evidence="4" key="2">
    <citation type="submission" date="2020-09" db="EMBL/GenBank/DDBJ databases">
        <authorList>
            <person name="Sun Q."/>
            <person name="Zhou Y."/>
        </authorList>
    </citation>
    <scope>NUCLEOTIDE SEQUENCE</scope>
    <source>
        <strain evidence="4">CGMCC 4.5737</strain>
    </source>
</reference>
<feature type="transmembrane region" description="Helical" evidence="2">
    <location>
        <begin position="27"/>
        <end position="49"/>
    </location>
</feature>
<evidence type="ECO:0000313" key="4">
    <source>
        <dbReference type="EMBL" id="GGM74715.1"/>
    </source>
</evidence>
<dbReference type="GO" id="GO:0008933">
    <property type="term" value="F:peptidoglycan lytic transglycosylase activity"/>
    <property type="evidence" value="ECO:0007669"/>
    <property type="project" value="TreeGrafter"/>
</dbReference>
<keyword evidence="5" id="KW-1185">Reference proteome</keyword>
<keyword evidence="2" id="KW-0472">Membrane</keyword>
<accession>A0A8J3FW78</accession>
<dbReference type="PANTHER" id="PTHR30163">
    <property type="entry name" value="MEMBRANE-BOUND LYTIC MUREIN TRANSGLYCOSYLASE B"/>
    <property type="match status" value="1"/>
</dbReference>
<dbReference type="AlphaFoldDB" id="A0A8J3FW78"/>
<sequence>MSKIEAPTLPPLLGGGPPRPRRRALRLLGRLLVAVLLLGSVAGGAWLVAVVSRHQPNPDEELARIDPAPVEPGTAVPEGGGTPPEPGTPAGATRDPLDEWAERVASRTDAPARALRAYANADLIMRAHAPACHISWTTLAGVGRIESNHGRWAGRTLGDDGRPSKPIIGIPLDGSPGVAAIRDTDGGRLDGDTEWDRAVGPMQFIPDTWARWASDGNGDGAADPHNIDDAALTAARYLCAGSRDMATGQGWWAGLRSYNDSVEYAQKVFGVADKYARASLA</sequence>
<organism evidence="4 5">
    <name type="scientific">Longimycelium tulufanense</name>
    <dbReference type="NCBI Taxonomy" id="907463"/>
    <lineage>
        <taxon>Bacteria</taxon>
        <taxon>Bacillati</taxon>
        <taxon>Actinomycetota</taxon>
        <taxon>Actinomycetes</taxon>
        <taxon>Pseudonocardiales</taxon>
        <taxon>Pseudonocardiaceae</taxon>
        <taxon>Longimycelium</taxon>
    </lineage>
</organism>
<evidence type="ECO:0000259" key="3">
    <source>
        <dbReference type="Pfam" id="PF13406"/>
    </source>
</evidence>
<feature type="region of interest" description="Disordered" evidence="1">
    <location>
        <begin position="59"/>
        <end position="95"/>
    </location>
</feature>
<evidence type="ECO:0000313" key="5">
    <source>
        <dbReference type="Proteomes" id="UP000637578"/>
    </source>
</evidence>
<dbReference type="GO" id="GO:0009253">
    <property type="term" value="P:peptidoglycan catabolic process"/>
    <property type="evidence" value="ECO:0007669"/>
    <property type="project" value="TreeGrafter"/>
</dbReference>
<dbReference type="EMBL" id="BMMK01000032">
    <property type="protein sequence ID" value="GGM74715.1"/>
    <property type="molecule type" value="Genomic_DNA"/>
</dbReference>
<dbReference type="Gene3D" id="1.10.530.10">
    <property type="match status" value="1"/>
</dbReference>
<dbReference type="InterPro" id="IPR031304">
    <property type="entry name" value="SLT_2"/>
</dbReference>
<dbReference type="RefSeq" id="WP_189061018.1">
    <property type="nucleotide sequence ID" value="NZ_BMMK01000032.1"/>
</dbReference>
<reference evidence="4" key="1">
    <citation type="journal article" date="2014" name="Int. J. Syst. Evol. Microbiol.">
        <title>Complete genome sequence of Corynebacterium casei LMG S-19264T (=DSM 44701T), isolated from a smear-ripened cheese.</title>
        <authorList>
            <consortium name="US DOE Joint Genome Institute (JGI-PGF)"/>
            <person name="Walter F."/>
            <person name="Albersmeier A."/>
            <person name="Kalinowski J."/>
            <person name="Ruckert C."/>
        </authorList>
    </citation>
    <scope>NUCLEOTIDE SEQUENCE</scope>
    <source>
        <strain evidence="4">CGMCC 4.5737</strain>
    </source>
</reference>
<feature type="domain" description="Transglycosylase SLT" evidence="3">
    <location>
        <begin position="195"/>
        <end position="239"/>
    </location>
</feature>